<name>A0A2Z6ZRH2_9LAMI</name>
<dbReference type="EMBL" id="KV280884">
    <property type="protein sequence ID" value="KZT75321.1"/>
    <property type="molecule type" value="Genomic_DNA"/>
</dbReference>
<dbReference type="AlphaFoldDB" id="A0A2Z6ZRH2"/>
<gene>
    <name evidence="1" type="ORF">F511_47655</name>
</gene>
<sequence length="67" mass="7194">MEAVKLADRSLLVVREVRARCCAMARRIASHPAALGAASVRPCVARCAMAAATVRGFRQPVSTCFDF</sequence>
<reference evidence="1 2" key="1">
    <citation type="journal article" date="2015" name="Proc. Natl. Acad. Sci. U.S.A.">
        <title>The resurrection genome of Boea hygrometrica: A blueprint for survival of dehydration.</title>
        <authorList>
            <person name="Xiao L."/>
            <person name="Yang G."/>
            <person name="Zhang L."/>
            <person name="Yang X."/>
            <person name="Zhao S."/>
            <person name="Ji Z."/>
            <person name="Zhou Q."/>
            <person name="Hu M."/>
            <person name="Wang Y."/>
            <person name="Chen M."/>
            <person name="Xu Y."/>
            <person name="Jin H."/>
            <person name="Xiao X."/>
            <person name="Hu G."/>
            <person name="Bao F."/>
            <person name="Hu Y."/>
            <person name="Wan P."/>
            <person name="Li L."/>
            <person name="Deng X."/>
            <person name="Kuang T."/>
            <person name="Xiang C."/>
            <person name="Zhu J.K."/>
            <person name="Oliver M.J."/>
            <person name="He Y."/>
        </authorList>
    </citation>
    <scope>NUCLEOTIDE SEQUENCE [LARGE SCALE GENOMIC DNA]</scope>
    <source>
        <strain evidence="2">cv. XS01</strain>
    </source>
</reference>
<evidence type="ECO:0000313" key="1">
    <source>
        <dbReference type="EMBL" id="KZT75321.1"/>
    </source>
</evidence>
<dbReference type="Proteomes" id="UP000250235">
    <property type="component" value="Unassembled WGS sequence"/>
</dbReference>
<proteinExistence type="predicted"/>
<accession>A0A2Z6ZRH2</accession>
<protein>
    <submittedName>
        <fullName evidence="1">Uncharacterized protein</fullName>
    </submittedName>
</protein>
<organism evidence="1 2">
    <name type="scientific">Dorcoceras hygrometricum</name>
    <dbReference type="NCBI Taxonomy" id="472368"/>
    <lineage>
        <taxon>Eukaryota</taxon>
        <taxon>Viridiplantae</taxon>
        <taxon>Streptophyta</taxon>
        <taxon>Embryophyta</taxon>
        <taxon>Tracheophyta</taxon>
        <taxon>Spermatophyta</taxon>
        <taxon>Magnoliopsida</taxon>
        <taxon>eudicotyledons</taxon>
        <taxon>Gunneridae</taxon>
        <taxon>Pentapetalae</taxon>
        <taxon>asterids</taxon>
        <taxon>lamiids</taxon>
        <taxon>Lamiales</taxon>
        <taxon>Gesneriaceae</taxon>
        <taxon>Didymocarpoideae</taxon>
        <taxon>Trichosporeae</taxon>
        <taxon>Loxocarpinae</taxon>
        <taxon>Dorcoceras</taxon>
    </lineage>
</organism>
<keyword evidence="2" id="KW-1185">Reference proteome</keyword>
<evidence type="ECO:0000313" key="2">
    <source>
        <dbReference type="Proteomes" id="UP000250235"/>
    </source>
</evidence>